<dbReference type="PANTHER" id="PTHR33640:SF34">
    <property type="entry name" value="PROTEIN, PUTATIVE-RELATED"/>
    <property type="match status" value="1"/>
</dbReference>
<keyword evidence="3" id="KW-1185">Reference proteome</keyword>
<dbReference type="PANTHER" id="PTHR33640">
    <property type="entry name" value="TRANSMEMBRANE PROTEIN"/>
    <property type="match status" value="1"/>
</dbReference>
<reference evidence="2 3" key="1">
    <citation type="journal article" date="2021" name="Commun. Biol.">
        <title>The genome of Shorea leprosula (Dipterocarpaceae) highlights the ecological relevance of drought in aseasonal tropical rainforests.</title>
        <authorList>
            <person name="Ng K.K.S."/>
            <person name="Kobayashi M.J."/>
            <person name="Fawcett J.A."/>
            <person name="Hatakeyama M."/>
            <person name="Paape T."/>
            <person name="Ng C.H."/>
            <person name="Ang C.C."/>
            <person name="Tnah L.H."/>
            <person name="Lee C.T."/>
            <person name="Nishiyama T."/>
            <person name="Sese J."/>
            <person name="O'Brien M.J."/>
            <person name="Copetti D."/>
            <person name="Mohd Noor M.I."/>
            <person name="Ong R.C."/>
            <person name="Putra M."/>
            <person name="Sireger I.Z."/>
            <person name="Indrioko S."/>
            <person name="Kosugi Y."/>
            <person name="Izuno A."/>
            <person name="Isagi Y."/>
            <person name="Lee S.L."/>
            <person name="Shimizu K.K."/>
        </authorList>
    </citation>
    <scope>NUCLEOTIDE SEQUENCE [LARGE SCALE GENOMIC DNA]</scope>
    <source>
        <strain evidence="2">214</strain>
    </source>
</reference>
<comment type="caution">
    <text evidence="2">The sequence shown here is derived from an EMBL/GenBank/DDBJ whole genome shotgun (WGS) entry which is preliminary data.</text>
</comment>
<protein>
    <submittedName>
        <fullName evidence="2">Uncharacterized protein</fullName>
    </submittedName>
</protein>
<proteinExistence type="predicted"/>
<name>A0AAV5HWS7_9ROSI</name>
<keyword evidence="1" id="KW-0812">Transmembrane</keyword>
<dbReference type="AlphaFoldDB" id="A0AAV5HWS7"/>
<evidence type="ECO:0000313" key="3">
    <source>
        <dbReference type="Proteomes" id="UP001054252"/>
    </source>
</evidence>
<dbReference type="EMBL" id="BPVZ01000004">
    <property type="protein sequence ID" value="GKU89969.1"/>
    <property type="molecule type" value="Genomic_DNA"/>
</dbReference>
<dbReference type="Proteomes" id="UP001054252">
    <property type="component" value="Unassembled WGS sequence"/>
</dbReference>
<gene>
    <name evidence="2" type="ORF">SLEP1_g4037</name>
</gene>
<keyword evidence="1" id="KW-1133">Transmembrane helix</keyword>
<keyword evidence="1" id="KW-0472">Membrane</keyword>
<feature type="transmembrane region" description="Helical" evidence="1">
    <location>
        <begin position="29"/>
        <end position="47"/>
    </location>
</feature>
<organism evidence="2 3">
    <name type="scientific">Rubroshorea leprosula</name>
    <dbReference type="NCBI Taxonomy" id="152421"/>
    <lineage>
        <taxon>Eukaryota</taxon>
        <taxon>Viridiplantae</taxon>
        <taxon>Streptophyta</taxon>
        <taxon>Embryophyta</taxon>
        <taxon>Tracheophyta</taxon>
        <taxon>Spermatophyta</taxon>
        <taxon>Magnoliopsida</taxon>
        <taxon>eudicotyledons</taxon>
        <taxon>Gunneridae</taxon>
        <taxon>Pentapetalae</taxon>
        <taxon>rosids</taxon>
        <taxon>malvids</taxon>
        <taxon>Malvales</taxon>
        <taxon>Dipterocarpaceae</taxon>
        <taxon>Rubroshorea</taxon>
    </lineage>
</organism>
<sequence length="268" mass="30143">MDFLDFDNVKAEKVEAIRRFNQRQTLKKLVVLLCEVLLAFFLLSWLSKSIPQALKNAGGLVRGFVLILNRSLFCFMLVNLLILVIFVLSCRKTNNSSNIYDEYAGSYRSATGNATEELVEEPVVDKHIIIADNAVLKKRAVVETVTDEPSERAVFPVQQDALSTVGAVTVTEKKRAVGAVMGAKKKGGYQRSRSEMSTNFGNKTRPELRRSETTIYGEMVVASTESPRKSMDHLSSEEFRFEVESFIAKQKKTQIRDNRASSRGYLEV</sequence>
<evidence type="ECO:0000313" key="2">
    <source>
        <dbReference type="EMBL" id="GKU89969.1"/>
    </source>
</evidence>
<evidence type="ECO:0000256" key="1">
    <source>
        <dbReference type="SAM" id="Phobius"/>
    </source>
</evidence>
<feature type="transmembrane region" description="Helical" evidence="1">
    <location>
        <begin position="67"/>
        <end position="88"/>
    </location>
</feature>
<accession>A0AAV5HWS7</accession>